<sequence>MATVDPALKFQVLTGLLESESTTLIGIDAGEVLTLAEGRGLGPMGVAGTATVGASLAAAFGEHPELVELFRRGLRGERVRVEKIYGQAYWLQSFYPLRGADGAIVGAAMLAIDVTRDLTTVRQAHMLRELVNNLPTNVFAVDPRGVCEISEGGLLAEIGLKPGQNVGVNVFEAYNATIPDLADAMGAAFRGETRVIEFSFGDSLYSQTTLPRRDAQGNYAGAYCIASDITQRRRDEELLRAQMRIIQEQKEAIVRLSSPIIEVGHDALAVPLVGSLDEQRAATIMHGLLEAIAHKRARFAILDLTGVDTVDPTSAEHLIRIIHSVRLLGAQAIITGIRPPIARIMAELGLDLSRLHTLRSLQDALRYCGESSPGVR</sequence>
<keyword evidence="5" id="KW-1185">Reference proteome</keyword>
<dbReference type="InterPro" id="IPR000700">
    <property type="entry name" value="PAS-assoc_C"/>
</dbReference>
<dbReference type="PROSITE" id="PS50113">
    <property type="entry name" value="PAC"/>
    <property type="match status" value="1"/>
</dbReference>
<proteinExistence type="predicted"/>
<evidence type="ECO:0000256" key="1">
    <source>
        <dbReference type="ARBA" id="ARBA00022553"/>
    </source>
</evidence>
<dbReference type="Gene3D" id="3.30.750.24">
    <property type="entry name" value="STAS domain"/>
    <property type="match status" value="1"/>
</dbReference>
<reference evidence="4" key="1">
    <citation type="submission" date="2022-11" db="EMBL/GenBank/DDBJ databases">
        <title>Minimal conservation of predation-associated metabolite biosynthetic gene clusters underscores biosynthetic potential of Myxococcota including descriptions for ten novel species: Archangium lansinium sp. nov., Myxococcus landrumus sp. nov., Nannocystis bai.</title>
        <authorList>
            <person name="Ahearne A."/>
            <person name="Stevens C."/>
            <person name="Phillips K."/>
        </authorList>
    </citation>
    <scope>NUCLEOTIDE SEQUENCE</scope>
    <source>
        <strain evidence="4">Na p29</strain>
    </source>
</reference>
<feature type="domain" description="STAS" evidence="3">
    <location>
        <begin position="257"/>
        <end position="368"/>
    </location>
</feature>
<dbReference type="SUPFAM" id="SSF55785">
    <property type="entry name" value="PYP-like sensor domain (PAS domain)"/>
    <property type="match status" value="1"/>
</dbReference>
<dbReference type="Pfam" id="PF01740">
    <property type="entry name" value="STAS"/>
    <property type="match status" value="1"/>
</dbReference>
<dbReference type="InterPro" id="IPR013656">
    <property type="entry name" value="PAS_4"/>
</dbReference>
<gene>
    <name evidence="4" type="ORF">OV079_00670</name>
</gene>
<dbReference type="Pfam" id="PF08448">
    <property type="entry name" value="PAS_4"/>
    <property type="match status" value="1"/>
</dbReference>
<dbReference type="InterPro" id="IPR051932">
    <property type="entry name" value="Bact_StressResp_Reg"/>
</dbReference>
<dbReference type="InterPro" id="IPR002645">
    <property type="entry name" value="STAS_dom"/>
</dbReference>
<accession>A0A9X3ENW6</accession>
<dbReference type="AlphaFoldDB" id="A0A9X3ENW6"/>
<dbReference type="CDD" id="cd07041">
    <property type="entry name" value="STAS_RsbR_RsbS_like"/>
    <property type="match status" value="1"/>
</dbReference>
<dbReference type="RefSeq" id="WP_267765633.1">
    <property type="nucleotide sequence ID" value="NZ_JAPNKE010000002.1"/>
</dbReference>
<dbReference type="SUPFAM" id="SSF52091">
    <property type="entry name" value="SpoIIaa-like"/>
    <property type="match status" value="1"/>
</dbReference>
<dbReference type="Gene3D" id="3.30.450.20">
    <property type="entry name" value="PAS domain"/>
    <property type="match status" value="1"/>
</dbReference>
<evidence type="ECO:0000259" key="3">
    <source>
        <dbReference type="PROSITE" id="PS50801"/>
    </source>
</evidence>
<evidence type="ECO:0000313" key="4">
    <source>
        <dbReference type="EMBL" id="MCY1004101.1"/>
    </source>
</evidence>
<protein>
    <submittedName>
        <fullName evidence="4">PAS domain-containing protein</fullName>
    </submittedName>
</protein>
<keyword evidence="1" id="KW-0597">Phosphoprotein</keyword>
<feature type="domain" description="PAC" evidence="2">
    <location>
        <begin position="189"/>
        <end position="241"/>
    </location>
</feature>
<dbReference type="EMBL" id="JAPNKE010000002">
    <property type="protein sequence ID" value="MCY1004101.1"/>
    <property type="molecule type" value="Genomic_DNA"/>
</dbReference>
<comment type="caution">
    <text evidence="4">The sequence shown here is derived from an EMBL/GenBank/DDBJ whole genome shotgun (WGS) entry which is preliminary data.</text>
</comment>
<evidence type="ECO:0000259" key="2">
    <source>
        <dbReference type="PROSITE" id="PS50113"/>
    </source>
</evidence>
<dbReference type="InterPro" id="IPR036513">
    <property type="entry name" value="STAS_dom_sf"/>
</dbReference>
<evidence type="ECO:0000313" key="5">
    <source>
        <dbReference type="Proteomes" id="UP001150924"/>
    </source>
</evidence>
<dbReference type="PANTHER" id="PTHR33745">
    <property type="entry name" value="RSBT ANTAGONIST PROTEIN RSBS-RELATED"/>
    <property type="match status" value="1"/>
</dbReference>
<organism evidence="4 5">
    <name type="scientific">Nannocystis pusilla</name>
    <dbReference type="NCBI Taxonomy" id="889268"/>
    <lineage>
        <taxon>Bacteria</taxon>
        <taxon>Pseudomonadati</taxon>
        <taxon>Myxococcota</taxon>
        <taxon>Polyangia</taxon>
        <taxon>Nannocystales</taxon>
        <taxon>Nannocystaceae</taxon>
        <taxon>Nannocystis</taxon>
    </lineage>
</organism>
<dbReference type="PANTHER" id="PTHR33745:SF3">
    <property type="entry name" value="RSBT CO-ANTAGONIST PROTEIN RSBRC"/>
    <property type="match status" value="1"/>
</dbReference>
<dbReference type="InterPro" id="IPR035965">
    <property type="entry name" value="PAS-like_dom_sf"/>
</dbReference>
<dbReference type="Proteomes" id="UP001150924">
    <property type="component" value="Unassembled WGS sequence"/>
</dbReference>
<dbReference type="PROSITE" id="PS50801">
    <property type="entry name" value="STAS"/>
    <property type="match status" value="1"/>
</dbReference>
<name>A0A9X3ENW6_9BACT</name>